<dbReference type="Proteomes" id="UP000465266">
    <property type="component" value="Unassembled WGS sequence"/>
</dbReference>
<proteinExistence type="predicted"/>
<comment type="caution">
    <text evidence="2">The sequence shown here is derived from an EMBL/GenBank/DDBJ whole genome shotgun (WGS) entry which is preliminary data.</text>
</comment>
<dbReference type="EMBL" id="BLKG01000001">
    <property type="protein sequence ID" value="GFF69665.1"/>
    <property type="molecule type" value="Genomic_DNA"/>
</dbReference>
<organism evidence="2 3">
    <name type="scientific">Aspergillus udagawae</name>
    <dbReference type="NCBI Taxonomy" id="91492"/>
    <lineage>
        <taxon>Eukaryota</taxon>
        <taxon>Fungi</taxon>
        <taxon>Dikarya</taxon>
        <taxon>Ascomycota</taxon>
        <taxon>Pezizomycotina</taxon>
        <taxon>Eurotiomycetes</taxon>
        <taxon>Eurotiomycetidae</taxon>
        <taxon>Eurotiales</taxon>
        <taxon>Aspergillaceae</taxon>
        <taxon>Aspergillus</taxon>
        <taxon>Aspergillus subgen. Fumigati</taxon>
    </lineage>
</organism>
<evidence type="ECO:0000313" key="3">
    <source>
        <dbReference type="Proteomes" id="UP000465266"/>
    </source>
</evidence>
<gene>
    <name evidence="2" type="ORF">IFM53868_00112</name>
</gene>
<keyword evidence="3" id="KW-1185">Reference proteome</keyword>
<accession>A0ABQ0ZZ51</accession>
<protein>
    <submittedName>
        <fullName evidence="2">Uncharacterized protein</fullName>
    </submittedName>
</protein>
<evidence type="ECO:0000313" key="2">
    <source>
        <dbReference type="EMBL" id="GFF69665.1"/>
    </source>
</evidence>
<sequence>MKPMGYLMKYYSKQGKMPSFIQEVYDGKISKPIATWENRFNAFRELINPQNPNVLSTPPTTEEIVRFIETIVPRMKSLEFRYESNKRNKNASYSRAKRCRDGFRRS</sequence>
<reference evidence="2 3" key="1">
    <citation type="submission" date="2020-01" db="EMBL/GenBank/DDBJ databases">
        <title>Draft genome sequence of Aspergillus udagawae IFM 53868.</title>
        <authorList>
            <person name="Takahashi H."/>
            <person name="Yaguchi T."/>
        </authorList>
    </citation>
    <scope>NUCLEOTIDE SEQUENCE [LARGE SCALE GENOMIC DNA]</scope>
    <source>
        <strain evidence="2 3">IFM 53868</strain>
    </source>
</reference>
<evidence type="ECO:0000256" key="1">
    <source>
        <dbReference type="SAM" id="MobiDB-lite"/>
    </source>
</evidence>
<feature type="region of interest" description="Disordered" evidence="1">
    <location>
        <begin position="85"/>
        <end position="106"/>
    </location>
</feature>
<name>A0ABQ0ZZ51_9EURO</name>